<sequence length="71" mass="7860">MVVQSATEEFTATPGTLRFLAGHKRCSRPSVPHADVQHSHVIGRSHSEFGSAAARRPLATKTRRLRNFSTF</sequence>
<keyword evidence="2" id="KW-1185">Reference proteome</keyword>
<dbReference type="EMBL" id="ML145202">
    <property type="protein sequence ID" value="TBU53887.1"/>
    <property type="molecule type" value="Genomic_DNA"/>
</dbReference>
<gene>
    <name evidence="1" type="ORF">BD310DRAFT_937071</name>
</gene>
<organism evidence="1 2">
    <name type="scientific">Dichomitus squalens</name>
    <dbReference type="NCBI Taxonomy" id="114155"/>
    <lineage>
        <taxon>Eukaryota</taxon>
        <taxon>Fungi</taxon>
        <taxon>Dikarya</taxon>
        <taxon>Basidiomycota</taxon>
        <taxon>Agaricomycotina</taxon>
        <taxon>Agaricomycetes</taxon>
        <taxon>Polyporales</taxon>
        <taxon>Polyporaceae</taxon>
        <taxon>Dichomitus</taxon>
    </lineage>
</organism>
<accession>A0A4Q9PI95</accession>
<evidence type="ECO:0000313" key="1">
    <source>
        <dbReference type="EMBL" id="TBU53887.1"/>
    </source>
</evidence>
<dbReference type="Proteomes" id="UP000292082">
    <property type="component" value="Unassembled WGS sequence"/>
</dbReference>
<protein>
    <submittedName>
        <fullName evidence="1">Uncharacterized protein</fullName>
    </submittedName>
</protein>
<name>A0A4Q9PI95_9APHY</name>
<proteinExistence type="predicted"/>
<dbReference type="AlphaFoldDB" id="A0A4Q9PI95"/>
<evidence type="ECO:0000313" key="2">
    <source>
        <dbReference type="Proteomes" id="UP000292082"/>
    </source>
</evidence>
<reference evidence="1 2" key="1">
    <citation type="submission" date="2019-01" db="EMBL/GenBank/DDBJ databases">
        <title>Draft genome sequences of three monokaryotic isolates of the white-rot basidiomycete fungus Dichomitus squalens.</title>
        <authorList>
            <consortium name="DOE Joint Genome Institute"/>
            <person name="Lopez S.C."/>
            <person name="Andreopoulos B."/>
            <person name="Pangilinan J."/>
            <person name="Lipzen A."/>
            <person name="Riley R."/>
            <person name="Ahrendt S."/>
            <person name="Ng V."/>
            <person name="Barry K."/>
            <person name="Daum C."/>
            <person name="Grigoriev I.V."/>
            <person name="Hilden K.S."/>
            <person name="Makela M.R."/>
            <person name="de Vries R.P."/>
        </authorList>
    </citation>
    <scope>NUCLEOTIDE SEQUENCE [LARGE SCALE GENOMIC DNA]</scope>
    <source>
        <strain evidence="1 2">CBS 464.89</strain>
    </source>
</reference>